<name>A0A0E9XUE6_ANGAN</name>
<protein>
    <submittedName>
        <fullName evidence="1">Uncharacterized protein</fullName>
    </submittedName>
</protein>
<dbReference type="EMBL" id="GBXM01003274">
    <property type="protein sequence ID" value="JAI05304.1"/>
    <property type="molecule type" value="Transcribed_RNA"/>
</dbReference>
<accession>A0A0E9XUE6</accession>
<proteinExistence type="predicted"/>
<reference evidence="1" key="2">
    <citation type="journal article" date="2015" name="Fish Shellfish Immunol.">
        <title>Early steps in the European eel (Anguilla anguilla)-Vibrio vulnificus interaction in the gills: Role of the RtxA13 toxin.</title>
        <authorList>
            <person name="Callol A."/>
            <person name="Pajuelo D."/>
            <person name="Ebbesson L."/>
            <person name="Teles M."/>
            <person name="MacKenzie S."/>
            <person name="Amaro C."/>
        </authorList>
    </citation>
    <scope>NUCLEOTIDE SEQUENCE</scope>
</reference>
<evidence type="ECO:0000313" key="1">
    <source>
        <dbReference type="EMBL" id="JAI05304.1"/>
    </source>
</evidence>
<organism evidence="1">
    <name type="scientific">Anguilla anguilla</name>
    <name type="common">European freshwater eel</name>
    <name type="synonym">Muraena anguilla</name>
    <dbReference type="NCBI Taxonomy" id="7936"/>
    <lineage>
        <taxon>Eukaryota</taxon>
        <taxon>Metazoa</taxon>
        <taxon>Chordata</taxon>
        <taxon>Craniata</taxon>
        <taxon>Vertebrata</taxon>
        <taxon>Euteleostomi</taxon>
        <taxon>Actinopterygii</taxon>
        <taxon>Neopterygii</taxon>
        <taxon>Teleostei</taxon>
        <taxon>Anguilliformes</taxon>
        <taxon>Anguillidae</taxon>
        <taxon>Anguilla</taxon>
    </lineage>
</organism>
<reference evidence="1" key="1">
    <citation type="submission" date="2014-11" db="EMBL/GenBank/DDBJ databases">
        <authorList>
            <person name="Amaro Gonzalez C."/>
        </authorList>
    </citation>
    <scope>NUCLEOTIDE SEQUENCE</scope>
</reference>
<dbReference type="AlphaFoldDB" id="A0A0E9XUE6"/>
<sequence length="49" mass="6050">MKSLVSVYKMHSINLDWICISENHLTCHEIAKFVFFFYWCRLLRNYVFC</sequence>